<evidence type="ECO:0008006" key="3">
    <source>
        <dbReference type="Google" id="ProtNLM"/>
    </source>
</evidence>
<name>A0A371H623_MUCPR</name>
<accession>A0A371H623</accession>
<proteinExistence type="predicted"/>
<comment type="caution">
    <text evidence="1">The sequence shown here is derived from an EMBL/GenBank/DDBJ whole genome shotgun (WGS) entry which is preliminary data.</text>
</comment>
<gene>
    <name evidence="1" type="ORF">CR513_18998</name>
</gene>
<dbReference type="OrthoDB" id="1935586at2759"/>
<organism evidence="1 2">
    <name type="scientific">Mucuna pruriens</name>
    <name type="common">Velvet bean</name>
    <name type="synonym">Dolichos pruriens</name>
    <dbReference type="NCBI Taxonomy" id="157652"/>
    <lineage>
        <taxon>Eukaryota</taxon>
        <taxon>Viridiplantae</taxon>
        <taxon>Streptophyta</taxon>
        <taxon>Embryophyta</taxon>
        <taxon>Tracheophyta</taxon>
        <taxon>Spermatophyta</taxon>
        <taxon>Magnoliopsida</taxon>
        <taxon>eudicotyledons</taxon>
        <taxon>Gunneridae</taxon>
        <taxon>Pentapetalae</taxon>
        <taxon>rosids</taxon>
        <taxon>fabids</taxon>
        <taxon>Fabales</taxon>
        <taxon>Fabaceae</taxon>
        <taxon>Papilionoideae</taxon>
        <taxon>50 kb inversion clade</taxon>
        <taxon>NPAAA clade</taxon>
        <taxon>indigoferoid/millettioid clade</taxon>
        <taxon>Phaseoleae</taxon>
        <taxon>Mucuna</taxon>
    </lineage>
</organism>
<dbReference type="GO" id="GO:0003676">
    <property type="term" value="F:nucleic acid binding"/>
    <property type="evidence" value="ECO:0007669"/>
    <property type="project" value="InterPro"/>
</dbReference>
<keyword evidence="2" id="KW-1185">Reference proteome</keyword>
<dbReference type="EMBL" id="QJKJ01003503">
    <property type="protein sequence ID" value="RDX98146.1"/>
    <property type="molecule type" value="Genomic_DNA"/>
</dbReference>
<protein>
    <recommendedName>
        <fullName evidence="3">Integrase catalytic domain-containing protein</fullName>
    </recommendedName>
</protein>
<dbReference type="PANTHER" id="PTHR35046">
    <property type="entry name" value="ZINC KNUCKLE (CCHC-TYPE) FAMILY PROTEIN"/>
    <property type="match status" value="1"/>
</dbReference>
<evidence type="ECO:0000313" key="1">
    <source>
        <dbReference type="EMBL" id="RDX98146.1"/>
    </source>
</evidence>
<dbReference type="SUPFAM" id="SSF53098">
    <property type="entry name" value="Ribonuclease H-like"/>
    <property type="match status" value="1"/>
</dbReference>
<reference evidence="1" key="1">
    <citation type="submission" date="2018-05" db="EMBL/GenBank/DDBJ databases">
        <title>Draft genome of Mucuna pruriens seed.</title>
        <authorList>
            <person name="Nnadi N.E."/>
            <person name="Vos R."/>
            <person name="Hasami M.H."/>
            <person name="Devisetty U.K."/>
            <person name="Aguiy J.C."/>
        </authorList>
    </citation>
    <scope>NUCLEOTIDE SEQUENCE [LARGE SCALE GENOMIC DNA]</scope>
    <source>
        <strain evidence="1">JCA_2017</strain>
    </source>
</reference>
<dbReference type="Proteomes" id="UP000257109">
    <property type="component" value="Unassembled WGS sequence"/>
</dbReference>
<evidence type="ECO:0000313" key="2">
    <source>
        <dbReference type="Proteomes" id="UP000257109"/>
    </source>
</evidence>
<dbReference type="InterPro" id="IPR012337">
    <property type="entry name" value="RNaseH-like_sf"/>
</dbReference>
<dbReference type="Gene3D" id="3.30.420.10">
    <property type="entry name" value="Ribonuclease H-like superfamily/Ribonuclease H"/>
    <property type="match status" value="1"/>
</dbReference>
<dbReference type="STRING" id="157652.A0A371H623"/>
<dbReference type="InterPro" id="IPR036397">
    <property type="entry name" value="RNaseH_sf"/>
</dbReference>
<dbReference type="PANTHER" id="PTHR35046:SF9">
    <property type="entry name" value="RNA-DIRECTED DNA POLYMERASE"/>
    <property type="match status" value="1"/>
</dbReference>
<dbReference type="AlphaFoldDB" id="A0A371H623"/>
<feature type="non-terminal residue" evidence="1">
    <location>
        <position position="1"/>
    </location>
</feature>
<sequence>MFGLDCIKKLYEKDIDFSEPFVMFSKIAYFILCHKSNDALHVANLVFKDVVRIHGLPMTIVSNRDSKFLGQFWRSLWSRLILSYSTPSLVIHKQMDKQKW</sequence>